<sequence length="104" mass="10846">MHVIFLFNVTGPGCDAELTTGSVSGSVVIAGETVPAVGVQITEEGQIALALTVFDFQNGPTNIILEESNIPFDFTATVTFLDGKCALTETATLTANEWVNPKAG</sequence>
<proteinExistence type="predicted"/>
<name>A0A0G4H8N3_9ALVE</name>
<gene>
    <name evidence="1" type="ORF">Cvel_25228</name>
</gene>
<organism evidence="1">
    <name type="scientific">Chromera velia CCMP2878</name>
    <dbReference type="NCBI Taxonomy" id="1169474"/>
    <lineage>
        <taxon>Eukaryota</taxon>
        <taxon>Sar</taxon>
        <taxon>Alveolata</taxon>
        <taxon>Colpodellida</taxon>
        <taxon>Chromeraceae</taxon>
        <taxon>Chromera</taxon>
    </lineage>
</organism>
<protein>
    <submittedName>
        <fullName evidence="1">Uncharacterized protein</fullName>
    </submittedName>
</protein>
<evidence type="ECO:0000313" key="1">
    <source>
        <dbReference type="EMBL" id="CEM40323.1"/>
    </source>
</evidence>
<accession>A0A0G4H8N3</accession>
<dbReference type="AlphaFoldDB" id="A0A0G4H8N3"/>
<reference evidence="1" key="1">
    <citation type="submission" date="2014-11" db="EMBL/GenBank/DDBJ databases">
        <authorList>
            <person name="Otto D Thomas"/>
            <person name="Naeem Raeece"/>
        </authorList>
    </citation>
    <scope>NUCLEOTIDE SEQUENCE</scope>
</reference>
<dbReference type="EMBL" id="CDMZ01002016">
    <property type="protein sequence ID" value="CEM40323.1"/>
    <property type="molecule type" value="Genomic_DNA"/>
</dbReference>
<dbReference type="VEuPathDB" id="CryptoDB:Cvel_25228"/>